<reference evidence="2" key="1">
    <citation type="journal article" date="2018" name="DNA Res.">
        <title>Multiple hybrid de novo genome assembly of finger millet, an orphan allotetraploid crop.</title>
        <authorList>
            <person name="Hatakeyama M."/>
            <person name="Aluri S."/>
            <person name="Balachadran M.T."/>
            <person name="Sivarajan S.R."/>
            <person name="Patrignani A."/>
            <person name="Gruter S."/>
            <person name="Poveda L."/>
            <person name="Shimizu-Inatsugi R."/>
            <person name="Baeten J."/>
            <person name="Francoijs K.J."/>
            <person name="Nataraja K.N."/>
            <person name="Reddy Y.A.N."/>
            <person name="Phadnis S."/>
            <person name="Ravikumar R.L."/>
            <person name="Schlapbach R."/>
            <person name="Sreeman S.M."/>
            <person name="Shimizu K.K."/>
        </authorList>
    </citation>
    <scope>NUCLEOTIDE SEQUENCE</scope>
</reference>
<accession>A0AAV5CD92</accession>
<dbReference type="EMBL" id="BQKI01000006">
    <property type="protein sequence ID" value="GJM96058.1"/>
    <property type="molecule type" value="Genomic_DNA"/>
</dbReference>
<gene>
    <name evidence="2" type="primary">ga12864</name>
    <name evidence="2" type="ORF">PR202_ga12864</name>
</gene>
<proteinExistence type="predicted"/>
<sequence length="341" mass="36388">MAASVAAHLPLRSPARVGATALNPPAAAAAGDRFPGRRKRRRLAARGAPALGVVRAEAVSGGGGGGKREPMVPPYNVLITGSTKGMWVHKLPPRPAALPHRLCRRKACSLRHRNLTLLRLTAYLAGQPRCRCGRCLRGAAPRTRCRRVIAARARGAGGWARGNVRSTRIRHERGGIGVGVELRSRTGWSCASGTSHTFSSAAASLAGHAHLWIERRPCESSLNRAACRLRSPPQQAHARCGLGLESARRCRHLDPVKLQPPPPLMLSTRARGSGRSRGWPGPGSAAARMCATAAVRLRRRVRPCRQRAERGGCARGTGRGHVGVHARCAATGGCSLLWRED</sequence>
<evidence type="ECO:0000313" key="2">
    <source>
        <dbReference type="EMBL" id="GJM96058.1"/>
    </source>
</evidence>
<keyword evidence="3" id="KW-1185">Reference proteome</keyword>
<comment type="caution">
    <text evidence="2">The sequence shown here is derived from an EMBL/GenBank/DDBJ whole genome shotgun (WGS) entry which is preliminary data.</text>
</comment>
<dbReference type="AlphaFoldDB" id="A0AAV5CD92"/>
<feature type="compositionally biased region" description="Low complexity" evidence="1">
    <location>
        <begin position="267"/>
        <end position="283"/>
    </location>
</feature>
<dbReference type="Proteomes" id="UP001054889">
    <property type="component" value="Unassembled WGS sequence"/>
</dbReference>
<evidence type="ECO:0000256" key="1">
    <source>
        <dbReference type="SAM" id="MobiDB-lite"/>
    </source>
</evidence>
<reference evidence="2" key="2">
    <citation type="submission" date="2021-12" db="EMBL/GenBank/DDBJ databases">
        <title>Resequencing data analysis of finger millet.</title>
        <authorList>
            <person name="Hatakeyama M."/>
            <person name="Aluri S."/>
            <person name="Balachadran M.T."/>
            <person name="Sivarajan S.R."/>
            <person name="Poveda L."/>
            <person name="Shimizu-Inatsugi R."/>
            <person name="Schlapbach R."/>
            <person name="Sreeman S.M."/>
            <person name="Shimizu K.K."/>
        </authorList>
    </citation>
    <scope>NUCLEOTIDE SEQUENCE</scope>
</reference>
<organism evidence="2 3">
    <name type="scientific">Eleusine coracana subsp. coracana</name>
    <dbReference type="NCBI Taxonomy" id="191504"/>
    <lineage>
        <taxon>Eukaryota</taxon>
        <taxon>Viridiplantae</taxon>
        <taxon>Streptophyta</taxon>
        <taxon>Embryophyta</taxon>
        <taxon>Tracheophyta</taxon>
        <taxon>Spermatophyta</taxon>
        <taxon>Magnoliopsida</taxon>
        <taxon>Liliopsida</taxon>
        <taxon>Poales</taxon>
        <taxon>Poaceae</taxon>
        <taxon>PACMAD clade</taxon>
        <taxon>Chloridoideae</taxon>
        <taxon>Cynodonteae</taxon>
        <taxon>Eleusininae</taxon>
        <taxon>Eleusine</taxon>
    </lineage>
</organism>
<evidence type="ECO:0000313" key="3">
    <source>
        <dbReference type="Proteomes" id="UP001054889"/>
    </source>
</evidence>
<feature type="region of interest" description="Disordered" evidence="1">
    <location>
        <begin position="254"/>
        <end position="283"/>
    </location>
</feature>
<protein>
    <submittedName>
        <fullName evidence="2">Uncharacterized protein</fullName>
    </submittedName>
</protein>
<name>A0AAV5CD92_ELECO</name>